<accession>A0AA87MR02</accession>
<reference evidence="1 2" key="1">
    <citation type="journal article" date="2014" name="Int. J. Syst. Evol. Microbiol.">
        <title>Leptospira mayottensis sp. nov., a pathogenic species of the genus Leptospira isolated from humans.</title>
        <authorList>
            <person name="Bourhy P."/>
            <person name="Collet L."/>
            <person name="Brisse S."/>
            <person name="Picardeau M."/>
        </authorList>
    </citation>
    <scope>NUCLEOTIDE SEQUENCE [LARGE SCALE GENOMIC DNA]</scope>
    <source>
        <strain evidence="1 2">200901122</strain>
    </source>
</reference>
<dbReference type="EMBL" id="AKWM02000025">
    <property type="protein sequence ID" value="EKS01028.1"/>
    <property type="molecule type" value="Genomic_DNA"/>
</dbReference>
<name>A0AA87MR02_9LEPT</name>
<evidence type="ECO:0000313" key="2">
    <source>
        <dbReference type="Proteomes" id="UP000001343"/>
    </source>
</evidence>
<protein>
    <submittedName>
        <fullName evidence="1">Uncharacterized protein</fullName>
    </submittedName>
</protein>
<dbReference type="AlphaFoldDB" id="A0AA87MR02"/>
<comment type="caution">
    <text evidence="1">The sequence shown here is derived from an EMBL/GenBank/DDBJ whole genome shotgun (WGS) entry which is preliminary data.</text>
</comment>
<evidence type="ECO:0000313" key="1">
    <source>
        <dbReference type="EMBL" id="EKS01028.1"/>
    </source>
</evidence>
<gene>
    <name evidence="1" type="ORF">LEP1GSC125_2052</name>
</gene>
<sequence>MEKNYLCFSFWKLKVYLENKKRSFVYIGFYKKGSVKKIIR</sequence>
<proteinExistence type="predicted"/>
<organism evidence="1 2">
    <name type="scientific">Leptospira mayottensis 200901122</name>
    <dbReference type="NCBI Taxonomy" id="1193010"/>
    <lineage>
        <taxon>Bacteria</taxon>
        <taxon>Pseudomonadati</taxon>
        <taxon>Spirochaetota</taxon>
        <taxon>Spirochaetia</taxon>
        <taxon>Leptospirales</taxon>
        <taxon>Leptospiraceae</taxon>
        <taxon>Leptospira</taxon>
    </lineage>
</organism>
<dbReference type="Proteomes" id="UP000001343">
    <property type="component" value="Unassembled WGS sequence"/>
</dbReference>